<keyword evidence="10" id="KW-1185">Reference proteome</keyword>
<proteinExistence type="predicted"/>
<feature type="compositionally biased region" description="Basic residues" evidence="6">
    <location>
        <begin position="599"/>
        <end position="613"/>
    </location>
</feature>
<feature type="region of interest" description="Disordered" evidence="6">
    <location>
        <begin position="1225"/>
        <end position="1251"/>
    </location>
</feature>
<feature type="compositionally biased region" description="Acidic residues" evidence="6">
    <location>
        <begin position="775"/>
        <end position="785"/>
    </location>
</feature>
<feature type="region of interest" description="Disordered" evidence="6">
    <location>
        <begin position="1664"/>
        <end position="1690"/>
    </location>
</feature>
<reference evidence="9 10" key="1">
    <citation type="journal article" date="2023" name="G3 (Bethesda)">
        <title>A chromosome-level genome assembly of Zasmidium syzygii isolated from banana leaves.</title>
        <authorList>
            <person name="van Westerhoven A.C."/>
            <person name="Mehrabi R."/>
            <person name="Talebi R."/>
            <person name="Steentjes M.B.F."/>
            <person name="Corcolon B."/>
            <person name="Chong P.A."/>
            <person name="Kema G.H.J."/>
            <person name="Seidl M.F."/>
        </authorList>
    </citation>
    <scope>NUCLEOTIDE SEQUENCE [LARGE SCALE GENOMIC DNA]</scope>
    <source>
        <strain evidence="9 10">P124</strain>
    </source>
</reference>
<comment type="subcellular location">
    <subcellularLocation>
        <location evidence="1">Nucleus</location>
    </subcellularLocation>
</comment>
<keyword evidence="5" id="KW-0539">Nucleus</keyword>
<dbReference type="Pfam" id="PF20222">
    <property type="entry name" value="DUF6581"/>
    <property type="match status" value="1"/>
</dbReference>
<keyword evidence="2" id="KW-0597">Phosphoprotein</keyword>
<feature type="compositionally biased region" description="Basic and acidic residues" evidence="6">
    <location>
        <begin position="1323"/>
        <end position="1338"/>
    </location>
</feature>
<dbReference type="Proteomes" id="UP001305779">
    <property type="component" value="Unassembled WGS sequence"/>
</dbReference>
<organism evidence="9 10">
    <name type="scientific">Zasmidium cellare</name>
    <name type="common">Wine cellar mold</name>
    <name type="synonym">Racodium cellare</name>
    <dbReference type="NCBI Taxonomy" id="395010"/>
    <lineage>
        <taxon>Eukaryota</taxon>
        <taxon>Fungi</taxon>
        <taxon>Dikarya</taxon>
        <taxon>Ascomycota</taxon>
        <taxon>Pezizomycotina</taxon>
        <taxon>Dothideomycetes</taxon>
        <taxon>Dothideomycetidae</taxon>
        <taxon>Mycosphaerellales</taxon>
        <taxon>Mycosphaerellaceae</taxon>
        <taxon>Zasmidium</taxon>
    </lineage>
</organism>
<evidence type="ECO:0000256" key="2">
    <source>
        <dbReference type="ARBA" id="ARBA00022553"/>
    </source>
</evidence>
<evidence type="ECO:0000313" key="10">
    <source>
        <dbReference type="Proteomes" id="UP001305779"/>
    </source>
</evidence>
<feature type="compositionally biased region" description="Pro residues" evidence="6">
    <location>
        <begin position="1061"/>
        <end position="1073"/>
    </location>
</feature>
<feature type="region of interest" description="Disordered" evidence="6">
    <location>
        <begin position="838"/>
        <end position="896"/>
    </location>
</feature>
<name>A0ABR0EV91_ZASCE</name>
<keyword evidence="3" id="KW-0238">DNA-binding</keyword>
<protein>
    <recommendedName>
        <fullName evidence="11">B-block binding subunit of TFIIIC domain-containing protein</fullName>
    </recommendedName>
</protein>
<evidence type="ECO:0000259" key="7">
    <source>
        <dbReference type="Pfam" id="PF04182"/>
    </source>
</evidence>
<gene>
    <name evidence="9" type="ORF">PRZ48_003282</name>
</gene>
<feature type="compositionally biased region" description="Polar residues" evidence="6">
    <location>
        <begin position="881"/>
        <end position="891"/>
    </location>
</feature>
<feature type="region of interest" description="Disordered" evidence="6">
    <location>
        <begin position="1032"/>
        <end position="1082"/>
    </location>
</feature>
<feature type="region of interest" description="Disordered" evidence="6">
    <location>
        <begin position="1745"/>
        <end position="1797"/>
    </location>
</feature>
<feature type="compositionally biased region" description="Polar residues" evidence="6">
    <location>
        <begin position="1418"/>
        <end position="1433"/>
    </location>
</feature>
<feature type="region of interest" description="Disordered" evidence="6">
    <location>
        <begin position="480"/>
        <end position="624"/>
    </location>
</feature>
<evidence type="ECO:0000256" key="5">
    <source>
        <dbReference type="ARBA" id="ARBA00023242"/>
    </source>
</evidence>
<feature type="compositionally biased region" description="Polar residues" evidence="6">
    <location>
        <begin position="519"/>
        <end position="530"/>
    </location>
</feature>
<feature type="region of interest" description="Disordered" evidence="6">
    <location>
        <begin position="1150"/>
        <end position="1201"/>
    </location>
</feature>
<dbReference type="InterPro" id="IPR007309">
    <property type="entry name" value="TFIIIC_Bblock-bd"/>
</dbReference>
<feature type="domain" description="B-block binding subunit of TFIIIC" evidence="7">
    <location>
        <begin position="133"/>
        <end position="200"/>
    </location>
</feature>
<dbReference type="PANTHER" id="PTHR15180">
    <property type="entry name" value="GENERAL TRANSCRIPTION FACTOR 3C POLYPEPTIDE 1"/>
    <property type="match status" value="1"/>
</dbReference>
<dbReference type="Pfam" id="PF04182">
    <property type="entry name" value="B-block_TFIIIC"/>
    <property type="match status" value="1"/>
</dbReference>
<evidence type="ECO:0000313" key="9">
    <source>
        <dbReference type="EMBL" id="KAK4505319.1"/>
    </source>
</evidence>
<evidence type="ECO:0000256" key="6">
    <source>
        <dbReference type="SAM" id="MobiDB-lite"/>
    </source>
</evidence>
<dbReference type="PANTHER" id="PTHR15180:SF1">
    <property type="entry name" value="GENERAL TRANSCRIPTION FACTOR 3C POLYPEPTIDE 1"/>
    <property type="match status" value="1"/>
</dbReference>
<feature type="region of interest" description="Disordered" evidence="6">
    <location>
        <begin position="764"/>
        <end position="801"/>
    </location>
</feature>
<evidence type="ECO:0000259" key="8">
    <source>
        <dbReference type="Pfam" id="PF20222"/>
    </source>
</evidence>
<dbReference type="InterPro" id="IPR044210">
    <property type="entry name" value="Tfc3-like"/>
</dbReference>
<dbReference type="InterPro" id="IPR046488">
    <property type="entry name" value="Sfc3/Tfc3_C"/>
</dbReference>
<evidence type="ECO:0000256" key="1">
    <source>
        <dbReference type="ARBA" id="ARBA00004123"/>
    </source>
</evidence>
<evidence type="ECO:0008006" key="11">
    <source>
        <dbReference type="Google" id="ProtNLM"/>
    </source>
</evidence>
<dbReference type="EMBL" id="JAXOVC010000002">
    <property type="protein sequence ID" value="KAK4505319.1"/>
    <property type="molecule type" value="Genomic_DNA"/>
</dbReference>
<sequence>MAGFDELIKRLLDEIALAGTQGFSAHQFEKTVKNYYDDGNAEATTKENSSGDDLLFSNVPPVKKIPVDDELLVPILAWLCKHPDIKIDDGQESQSTSQALNAKLAGKRIFTSEERVWQAITGHGVDHRRLPQREFEILSIIAAHGPTGVLQPHVTKLTGQDKRSVPGRTDTLAEKGYIVKENVIGAGAKTSSLKLKRYANDQPVIPSRAPNPPPGTSSKKAASTTIIYYDAWFNTTMRLLKENNNILSIEDLRLHLTLNPTKYENKILRRSIKRLSESGCIRCIKATLHDADGNALLHPASGRPKKAPSIQLLREPTDFDRMKWAQGNSNNIKASGIPNDDELIDDMDTAAQADEAEDMEVEDDFDDLELLNERVPPQWIPDIPLVNLVYNLVEEAGPGGISTMELANRLTGPMWRRPLDQVMSLLTDVWQQSQPSHLRHLTIVRDTSVRGKLVHSQYKTYDNFEKAVEAGDATWEAVLGSEGTKGKERAKDPKPDLDEWGFPVIPLQELASNDDEDTTLQGRRNSTRGDVTSDEASEGAADVVENPTQVKPKRARRKKSVQKQAVVDDKKDDDAAEVDIGAQTASATRRKPPASVSRKTGKITGAKRGRPKKQRDDLSGPGVPLVKKREIPQYEYDEWEAAVERMAQLKVMFEMRTAKGSNTTHADVDEAVNAAPVTLENLPQARLEQAREDLMARDKPGIYINPPGARDKKRANFVSRGRPRKALIAVVKTQSLHELEWFHDARTPQSAPTPKRKRTANIGAMPAEALSPEFVDSDSDLDGDEAASKRQRLDASTQPDTVPVVSADVTASTVGAELSDGAAAPFFYTTLPATAASLAPPADSPETLPTSLFQRNNKTQKQRKKEPAPASADVDTPDSAEANQHSISNTAAIEPQTDITSRARASALHQSLQSLPELTRQQNPSISAVTSAVTAVTGPTSRTRSAAEELNVLKSKRGRKTKETNARIAELEKQILEGRSDAVKEYKALSSRPGRKSRETITFLAELQKQIDQQQGNQTTAQRVNGAAAKLSSNAYDPAVATDGTQPEPKKTTSTQTPLPTINPQPPGKPPGRPDQTEGGNFTATNTQLFETFNKEYVLAHPTEVFHHRGFGRYARGPKPLKGAFILQAPGNVSNEVVKGSVQTERQIPAVTGEVAPQNRQPDSLNIPSPDGQEQTATSVPDKENRSNEEAADSGRAQSFGVQEIGSSATEDSKRLEQAATLVQGLDDSGEEREAEPPTLSSGTPKALPSASFDTKYVEAHPEQTFYHRGKGVWALGLPPPGQKGKLGVRGPGAEEWRASKGMPAKPPKTPAPSKKGAPPTEAARKSARKEQETRDEVGAGETARRGLVVRLPIPRPHLTALTSSENEQAKGERSTRKRRNPAPLPTPQQSSSNEPYDNIERSTSDDSNRVQKKARTTHATDFAQASTSSSPSILRIVRPYDATVRPQTTQGEITHLNPTTSIREPERISPAFEIKDQSEGTGPDNCVPAVDDPMEIDNQVEEKGNLSITPAAPVQLTTSPPKMVKRAGTARTGGNVVFQRQKIILDALRACDGVFPGDVEMWYVFVHAWKRKHNQTPNKLTVDNALKTLQQMKQIKKLLFQFHGLSGNVVQRTMFTEPNIDPNSLQVKKMQKKIIDCYPSYYVPDEVEVGAEVRDRIVQALGKRQNAQADGDEGIPTSTPTKRKSAAVREEPVIVRQTQRATDVEIEQAKQQGFPDVLAYRQHLLDIAKAKRSGSSAQYQAQRCDEETASNGQAVVQKGPPKPIPALHRKPLGSLRPNTRPKNRPPRPRDVGGGMTLEDETRHRLRAAYLIHHPPQAFHEASGTFNTCPVVLARENMDMRFLRNRPVILDDYKQNPLLKASSNVPFELVEILGRECSSHLADKAHEFFQEIDAVEAWEQQQQEEPADITTSKGVVFINHTLHQPHVRVDTAQDALTTTVPALTAPATTSAQQASLGAQTLITQEMSRKTGKGKRQYVSRKNKSVNFDHEVEDSDTEFVPDGGLPTRRTAGVRTDGKEIASRDRKSGAEFKDVKRLITAVALVTTLCGGLHSDRPPWTAVAHAMGFHHDGEFYRRRWDGFKRYRREELDNLRSRIREELPTAYERDELPPIDFQDLRNTDWPALLEWVEESIMPNVDTTQHLQAPELLQSRAAIEDQFVVQEQAPVFQFGADEYFTNLTETGRKHFALRYTHGIPLVTEGKDAADDMVVLKSWVRSVIMTKQWNYNADVAAAKLSTSFPTPMLEKVTAEMVEGRMFAQERKGRQLPGRNFVIHNDVLVQFKRWPAKPDEYQYLRIVANTWSNIVRHFNTNDELKLVAEASDPEYLVLTNMVAQGQIKSIAMLPPRKDEYDASFPKLSPWGYSGYSYETKKVNPSMLKAPVVYKKSPSYQARHGLTGKVPIPLQPAMREGEAGLRIPFWVDIHGNLIDDVWDMVVRSLMHLLVFRPGSTATRLEECHGHKFWDWEIELALAWMEKTGIAVRCGEGVEKDGIWKGGWSAGEWWYCAFAPDVAIWKAPSGAEIGIQTAA</sequence>
<feature type="region of interest" description="Disordered" evidence="6">
    <location>
        <begin position="1989"/>
        <end position="2020"/>
    </location>
</feature>
<feature type="region of interest" description="Disordered" evidence="6">
    <location>
        <begin position="1277"/>
        <end position="1435"/>
    </location>
</feature>
<feature type="domain" description="Transcription factor tau subunit sfc3/Tfc3 C-terminal" evidence="8">
    <location>
        <begin position="2031"/>
        <end position="2453"/>
    </location>
</feature>
<evidence type="ECO:0000256" key="3">
    <source>
        <dbReference type="ARBA" id="ARBA00023125"/>
    </source>
</evidence>
<feature type="compositionally biased region" description="Polar residues" evidence="6">
    <location>
        <begin position="1158"/>
        <end position="1179"/>
    </location>
</feature>
<feature type="compositionally biased region" description="Basic and acidic residues" evidence="6">
    <location>
        <begin position="1399"/>
        <end position="1410"/>
    </location>
</feature>
<accession>A0ABR0EV91</accession>
<evidence type="ECO:0000256" key="4">
    <source>
        <dbReference type="ARBA" id="ARBA00023163"/>
    </source>
</evidence>
<comment type="caution">
    <text evidence="9">The sequence shown here is derived from an EMBL/GenBank/DDBJ whole genome shotgun (WGS) entry which is preliminary data.</text>
</comment>
<feature type="compositionally biased region" description="Basic and acidic residues" evidence="6">
    <location>
        <begin position="484"/>
        <end position="497"/>
    </location>
</feature>
<keyword evidence="4" id="KW-0804">Transcription</keyword>
<feature type="compositionally biased region" description="Basic residues" evidence="6">
    <location>
        <begin position="551"/>
        <end position="561"/>
    </location>
</feature>
<feature type="compositionally biased region" description="Low complexity" evidence="6">
    <location>
        <begin position="1312"/>
        <end position="1321"/>
    </location>
</feature>